<gene>
    <name evidence="2" type="ORF">NQ317_019798</name>
</gene>
<keyword evidence="1" id="KW-0735">Signal-anchor</keyword>
<evidence type="ECO:0000313" key="3">
    <source>
        <dbReference type="Proteomes" id="UP001162164"/>
    </source>
</evidence>
<keyword evidence="3" id="KW-1185">Reference proteome</keyword>
<protein>
    <recommendedName>
        <fullName evidence="1">Hexosyltransferase</fullName>
        <ecNumber evidence="1">2.4.1.-</ecNumber>
    </recommendedName>
</protein>
<keyword evidence="1" id="KW-0808">Transferase</keyword>
<dbReference type="EC" id="2.4.1.-" evidence="1"/>
<accession>A0ABQ9JD44</accession>
<dbReference type="Proteomes" id="UP001162164">
    <property type="component" value="Unassembled WGS sequence"/>
</dbReference>
<keyword evidence="1" id="KW-0333">Golgi apparatus</keyword>
<reference evidence="2" key="1">
    <citation type="journal article" date="2023" name="Insect Mol. Biol.">
        <title>Genome sequencing provides insights into the evolution of gene families encoding plant cell wall-degrading enzymes in longhorned beetles.</title>
        <authorList>
            <person name="Shin N.R."/>
            <person name="Okamura Y."/>
            <person name="Kirsch R."/>
            <person name="Pauchet Y."/>
        </authorList>
    </citation>
    <scope>NUCLEOTIDE SEQUENCE</scope>
    <source>
        <strain evidence="2">MMC_N1</strain>
    </source>
</reference>
<comment type="subcellular location">
    <subcellularLocation>
        <location evidence="1">Golgi apparatus</location>
        <location evidence="1">Golgi stack membrane</location>
        <topology evidence="1">Single-pass type II membrane protein</topology>
    </subcellularLocation>
</comment>
<name>A0ABQ9JD44_9CUCU</name>
<dbReference type="InterPro" id="IPR008428">
    <property type="entry name" value="Chond_GalNAc"/>
</dbReference>
<comment type="similarity">
    <text evidence="1">Belongs to the chondroitin N-acetylgalactosaminyltransferase family.</text>
</comment>
<comment type="caution">
    <text evidence="2">The sequence shown here is derived from an EMBL/GenBank/DDBJ whole genome shotgun (WGS) entry which is preliminary data.</text>
</comment>
<organism evidence="2 3">
    <name type="scientific">Molorchus minor</name>
    <dbReference type="NCBI Taxonomy" id="1323400"/>
    <lineage>
        <taxon>Eukaryota</taxon>
        <taxon>Metazoa</taxon>
        <taxon>Ecdysozoa</taxon>
        <taxon>Arthropoda</taxon>
        <taxon>Hexapoda</taxon>
        <taxon>Insecta</taxon>
        <taxon>Pterygota</taxon>
        <taxon>Neoptera</taxon>
        <taxon>Endopterygota</taxon>
        <taxon>Coleoptera</taxon>
        <taxon>Polyphaga</taxon>
        <taxon>Cucujiformia</taxon>
        <taxon>Chrysomeloidea</taxon>
        <taxon>Cerambycidae</taxon>
        <taxon>Lamiinae</taxon>
        <taxon>Monochamini</taxon>
        <taxon>Molorchus</taxon>
    </lineage>
</organism>
<evidence type="ECO:0000313" key="2">
    <source>
        <dbReference type="EMBL" id="KAJ8975470.1"/>
    </source>
</evidence>
<keyword evidence="1" id="KW-0812">Transmembrane</keyword>
<dbReference type="EMBL" id="JAPWTJ010000819">
    <property type="protein sequence ID" value="KAJ8975470.1"/>
    <property type="molecule type" value="Genomic_DNA"/>
</dbReference>
<evidence type="ECO:0000256" key="1">
    <source>
        <dbReference type="RuleBase" id="RU364016"/>
    </source>
</evidence>
<sequence length="95" mass="11422">MYKNLEVNKNTGHFDREEYGYVSFYGKDYVTGCREYFEMFVKYSDNLHCMRATEMNLKVIYHEESDKTRNNWFLGNEAELAKLLLTKRDEIIELA</sequence>
<dbReference type="Pfam" id="PF05679">
    <property type="entry name" value="CHGN"/>
    <property type="match status" value="1"/>
</dbReference>
<proteinExistence type="inferred from homology"/>